<dbReference type="KEGG" id="cma:Cmaq_0492"/>
<dbReference type="GeneID" id="5709873"/>
<dbReference type="Proteomes" id="UP000001137">
    <property type="component" value="Chromosome"/>
</dbReference>
<evidence type="ECO:0000313" key="1">
    <source>
        <dbReference type="EMBL" id="ABW01337.1"/>
    </source>
</evidence>
<dbReference type="Gene3D" id="3.30.460.40">
    <property type="match status" value="1"/>
</dbReference>
<dbReference type="InterPro" id="IPR043519">
    <property type="entry name" value="NT_sf"/>
</dbReference>
<sequence length="194" mass="21688">MGVGVYSLALLRVGGVLGGRGVGFVVVGSLILPLAYGVDWVVHDVDLFLTNKSTLTDAEFFEGIAREFDWDYGFNAFGGMYYEVVVNGEVVRVDLMENLLDVYIPEAIINDSLSFSVNGSVFKGIRIEALIVLKAREATDEAEEFLERLAEKIIDPRTGIELDKARIINYINQYPEEERESIKHKIQTTGIYIE</sequence>
<dbReference type="EMBL" id="CP000852">
    <property type="protein sequence ID" value="ABW01584.1"/>
    <property type="molecule type" value="Genomic_DNA"/>
</dbReference>
<dbReference type="Pfam" id="PF09970">
    <property type="entry name" value="DUF2204"/>
    <property type="match status" value="1"/>
</dbReference>
<accession>A8MBZ4</accession>
<proteinExistence type="predicted"/>
<name>A8MBZ4_CALMQ</name>
<gene>
    <name evidence="1" type="ordered locus">Cmaq_0492</name>
    <name evidence="2" type="ordered locus">Cmaq_0748</name>
</gene>
<dbReference type="RefSeq" id="WP_012185557.1">
    <property type="nucleotide sequence ID" value="NC_009954.1"/>
</dbReference>
<dbReference type="KEGG" id="cma:Cmaq_0748"/>
<organism evidence="1 3">
    <name type="scientific">Caldivirga maquilingensis (strain ATCC 700844 / DSM 13496 / JCM 10307 / IC-167)</name>
    <dbReference type="NCBI Taxonomy" id="397948"/>
    <lineage>
        <taxon>Archaea</taxon>
        <taxon>Thermoproteota</taxon>
        <taxon>Thermoprotei</taxon>
        <taxon>Thermoproteales</taxon>
        <taxon>Thermoproteaceae</taxon>
        <taxon>Caldivirga</taxon>
    </lineage>
</organism>
<evidence type="ECO:0000313" key="3">
    <source>
        <dbReference type="Proteomes" id="UP000001137"/>
    </source>
</evidence>
<dbReference type="AlphaFoldDB" id="A8MBZ4"/>
<dbReference type="HOGENOM" id="CLU_120784_0_0_2"/>
<dbReference type="eggNOG" id="arCOG04119">
    <property type="taxonomic scope" value="Archaea"/>
</dbReference>
<evidence type="ECO:0000313" key="2">
    <source>
        <dbReference type="EMBL" id="ABW01584.1"/>
    </source>
</evidence>
<dbReference type="STRING" id="397948.Cmaq_0492"/>
<keyword evidence="3" id="KW-1185">Reference proteome</keyword>
<protein>
    <submittedName>
        <fullName evidence="1">Uncharacterized protein</fullName>
    </submittedName>
</protein>
<dbReference type="InterPro" id="IPR018700">
    <property type="entry name" value="DUF2204"/>
</dbReference>
<dbReference type="EMBL" id="CP000852">
    <property type="protein sequence ID" value="ABW01337.1"/>
    <property type="molecule type" value="Genomic_DNA"/>
</dbReference>
<dbReference type="SUPFAM" id="SSF81301">
    <property type="entry name" value="Nucleotidyltransferase"/>
    <property type="match status" value="1"/>
</dbReference>
<reference evidence="1 3" key="1">
    <citation type="submission" date="2007-10" db="EMBL/GenBank/DDBJ databases">
        <title>Complete sequence of Caldivirga maquilingensis IC-167.</title>
        <authorList>
            <consortium name="US DOE Joint Genome Institute"/>
            <person name="Copeland A."/>
            <person name="Lucas S."/>
            <person name="Lapidus A."/>
            <person name="Barry K."/>
            <person name="Glavina del Rio T."/>
            <person name="Dalin E."/>
            <person name="Tice H."/>
            <person name="Pitluck S."/>
            <person name="Saunders E."/>
            <person name="Brettin T."/>
            <person name="Bruce D."/>
            <person name="Detter J.C."/>
            <person name="Han C."/>
            <person name="Schmutz J."/>
            <person name="Larimer F."/>
            <person name="Land M."/>
            <person name="Hauser L."/>
            <person name="Kyrpides N."/>
            <person name="Ivanova N."/>
            <person name="Biddle J.F."/>
            <person name="Zhang Z."/>
            <person name="Fitz-Gibbon S.T."/>
            <person name="Lowe T.M."/>
            <person name="Saltikov C."/>
            <person name="House C.H."/>
            <person name="Richardson P."/>
        </authorList>
    </citation>
    <scope>NUCLEOTIDE SEQUENCE [LARGE SCALE GENOMIC DNA]</scope>
    <source>
        <strain evidence="3">ATCC 700844 / DSM 13496 / JCM 10307 / IC-167</strain>
        <strain evidence="1">IC-167</strain>
    </source>
</reference>